<evidence type="ECO:0000259" key="5">
    <source>
        <dbReference type="PROSITE" id="PS50932"/>
    </source>
</evidence>
<keyword evidence="3" id="KW-0238">DNA-binding</keyword>
<dbReference type="PANTHER" id="PTHR30146">
    <property type="entry name" value="LACI-RELATED TRANSCRIPTIONAL REPRESSOR"/>
    <property type="match status" value="1"/>
</dbReference>
<evidence type="ECO:0000256" key="3">
    <source>
        <dbReference type="ARBA" id="ARBA00023125"/>
    </source>
</evidence>
<dbReference type="InterPro" id="IPR046335">
    <property type="entry name" value="LacI/GalR-like_sensor"/>
</dbReference>
<name>E6TTJ8_EVAC2</name>
<reference evidence="6 7" key="1">
    <citation type="submission" date="2010-12" db="EMBL/GenBank/DDBJ databases">
        <title>Complete sequence of Bacillus cellulosilyticus DSM 2522.</title>
        <authorList>
            <consortium name="US DOE Joint Genome Institute"/>
            <person name="Lucas S."/>
            <person name="Copeland A."/>
            <person name="Lapidus A."/>
            <person name="Cheng J.-F."/>
            <person name="Bruce D."/>
            <person name="Goodwin L."/>
            <person name="Pitluck S."/>
            <person name="Chertkov O."/>
            <person name="Detter J.C."/>
            <person name="Han C."/>
            <person name="Tapia R."/>
            <person name="Land M."/>
            <person name="Hauser L."/>
            <person name="Jeffries C."/>
            <person name="Kyrpides N."/>
            <person name="Ivanova N."/>
            <person name="Mikhailova N."/>
            <person name="Brumm P."/>
            <person name="Mead D."/>
            <person name="Woyke T."/>
        </authorList>
    </citation>
    <scope>NUCLEOTIDE SEQUENCE [LARGE SCALE GENOMIC DNA]</scope>
    <source>
        <strain evidence="7">ATCC 21833 / DSM 2522 / FERM P-1141 / JCM 9156 / N-4</strain>
    </source>
</reference>
<organism evidence="6 7">
    <name type="scientific">Evansella cellulosilytica (strain ATCC 21833 / DSM 2522 / FERM P-1141 / JCM 9156 / N-4)</name>
    <name type="common">Bacillus cellulosilyticus</name>
    <dbReference type="NCBI Taxonomy" id="649639"/>
    <lineage>
        <taxon>Bacteria</taxon>
        <taxon>Bacillati</taxon>
        <taxon>Bacillota</taxon>
        <taxon>Bacilli</taxon>
        <taxon>Bacillales</taxon>
        <taxon>Bacillaceae</taxon>
        <taxon>Evansella</taxon>
    </lineage>
</organism>
<dbReference type="SUPFAM" id="SSF53822">
    <property type="entry name" value="Periplasmic binding protein-like I"/>
    <property type="match status" value="1"/>
</dbReference>
<dbReference type="SUPFAM" id="SSF47413">
    <property type="entry name" value="lambda repressor-like DNA-binding domains"/>
    <property type="match status" value="1"/>
</dbReference>
<gene>
    <name evidence="6" type="ordered locus">Bcell_1369</name>
</gene>
<dbReference type="Gene3D" id="1.10.260.40">
    <property type="entry name" value="lambda repressor-like DNA-binding domains"/>
    <property type="match status" value="1"/>
</dbReference>
<dbReference type="Gene3D" id="3.40.50.2300">
    <property type="match status" value="2"/>
</dbReference>
<dbReference type="CDD" id="cd01392">
    <property type="entry name" value="HTH_LacI"/>
    <property type="match status" value="1"/>
</dbReference>
<feature type="domain" description="HTH lacI-type" evidence="5">
    <location>
        <begin position="6"/>
        <end position="60"/>
    </location>
</feature>
<dbReference type="OrthoDB" id="2026446at2"/>
<dbReference type="GO" id="GO:0000976">
    <property type="term" value="F:transcription cis-regulatory region binding"/>
    <property type="evidence" value="ECO:0007669"/>
    <property type="project" value="TreeGrafter"/>
</dbReference>
<proteinExistence type="predicted"/>
<keyword evidence="7" id="KW-1185">Reference proteome</keyword>
<dbReference type="InterPro" id="IPR000843">
    <property type="entry name" value="HTH_LacI"/>
</dbReference>
<keyword evidence="2" id="KW-0805">Transcription regulation</keyword>
<accession>E6TTJ8</accession>
<evidence type="ECO:0000256" key="4">
    <source>
        <dbReference type="ARBA" id="ARBA00023163"/>
    </source>
</evidence>
<dbReference type="eggNOG" id="COG1609">
    <property type="taxonomic scope" value="Bacteria"/>
</dbReference>
<protein>
    <submittedName>
        <fullName evidence="6">Transcriptional regulator, LacI family</fullName>
    </submittedName>
</protein>
<dbReference type="KEGG" id="bco:Bcell_1369"/>
<dbReference type="InterPro" id="IPR010982">
    <property type="entry name" value="Lambda_DNA-bd_dom_sf"/>
</dbReference>
<dbReference type="Proteomes" id="UP000001401">
    <property type="component" value="Chromosome"/>
</dbReference>
<dbReference type="EMBL" id="CP002394">
    <property type="protein sequence ID" value="ADU29634.1"/>
    <property type="molecule type" value="Genomic_DNA"/>
</dbReference>
<keyword evidence="1" id="KW-0678">Repressor</keyword>
<evidence type="ECO:0000313" key="6">
    <source>
        <dbReference type="EMBL" id="ADU29634.1"/>
    </source>
</evidence>
<keyword evidence="4" id="KW-0804">Transcription</keyword>
<evidence type="ECO:0000256" key="1">
    <source>
        <dbReference type="ARBA" id="ARBA00022491"/>
    </source>
</evidence>
<dbReference type="PROSITE" id="PS50932">
    <property type="entry name" value="HTH_LACI_2"/>
    <property type="match status" value="1"/>
</dbReference>
<dbReference type="STRING" id="649639.Bcell_1369"/>
<dbReference type="PANTHER" id="PTHR30146:SF148">
    <property type="entry name" value="HTH-TYPE TRANSCRIPTIONAL REPRESSOR PURR-RELATED"/>
    <property type="match status" value="1"/>
</dbReference>
<dbReference type="Pfam" id="PF13377">
    <property type="entry name" value="Peripla_BP_3"/>
    <property type="match status" value="1"/>
</dbReference>
<dbReference type="GO" id="GO:0003700">
    <property type="term" value="F:DNA-binding transcription factor activity"/>
    <property type="evidence" value="ECO:0007669"/>
    <property type="project" value="TreeGrafter"/>
</dbReference>
<sequence length="341" mass="38921">MKKTNVTMRDIADKLGVSNVTVSKALNDKEGVSDELKSKIKLLADEMGYRINAAAKSMKQGLSYNIGIIIPERFVGRTQSFYLTFYKHISKVLEERNYSGILHILSAEDEERLVLPRIYYENKVDGFILLGQIGSEYVEFFKDNDIPRVFLDFYTDQSDIDSVVTDNFYGVYEITNYLINAGHKDIAFVGNIYSTSSIQDRYLGYYKSLLEHRISLNHDYVIFDRNEKGEYIEFELPDPLPTSFVCNCDEVAYNLINKLEKLGYSVPDDFSIVGFDNDIYASISEPKLTTVAVDVEMMSKTAVDLVIEKIFDKDKTSGRVLVKGNIIYRDSVKTIKDKVKA</sequence>
<evidence type="ECO:0000256" key="2">
    <source>
        <dbReference type="ARBA" id="ARBA00023015"/>
    </source>
</evidence>
<dbReference type="InterPro" id="IPR028082">
    <property type="entry name" value="Peripla_BP_I"/>
</dbReference>
<dbReference type="CDD" id="cd19974">
    <property type="entry name" value="PBP1_LacI-like"/>
    <property type="match status" value="1"/>
</dbReference>
<dbReference type="HOGENOM" id="CLU_037628_6_2_9"/>
<dbReference type="SMART" id="SM00354">
    <property type="entry name" value="HTH_LACI"/>
    <property type="match status" value="1"/>
</dbReference>
<evidence type="ECO:0000313" key="7">
    <source>
        <dbReference type="Proteomes" id="UP000001401"/>
    </source>
</evidence>
<dbReference type="Pfam" id="PF00356">
    <property type="entry name" value="LacI"/>
    <property type="match status" value="1"/>
</dbReference>
<dbReference type="RefSeq" id="WP_013487972.1">
    <property type="nucleotide sequence ID" value="NC_014829.1"/>
</dbReference>
<dbReference type="AlphaFoldDB" id="E6TTJ8"/>